<dbReference type="Pfam" id="PF07676">
    <property type="entry name" value="PD40"/>
    <property type="match status" value="2"/>
</dbReference>
<gene>
    <name evidence="2" type="ORF">ACFO3E_14650</name>
</gene>
<evidence type="ECO:0000313" key="2">
    <source>
        <dbReference type="EMBL" id="MFC4595424.1"/>
    </source>
</evidence>
<dbReference type="RefSeq" id="WP_380805591.1">
    <property type="nucleotide sequence ID" value="NZ_JBHSFZ010000031.1"/>
</dbReference>
<dbReference type="SUPFAM" id="SSF69304">
    <property type="entry name" value="Tricorn protease N-terminal domain"/>
    <property type="match status" value="1"/>
</dbReference>
<dbReference type="EMBL" id="JBHSFZ010000031">
    <property type="protein sequence ID" value="MFC4595424.1"/>
    <property type="molecule type" value="Genomic_DNA"/>
</dbReference>
<name>A0ABV9F625_9SPHN</name>
<sequence>MKKTDGKSRMHMWRLVLAAGAAGAILPPLASMPARAAEQEAVVGKIDYLTAPFRQERILDWGNRPNWSPDGRRIVFTKDDLVDGPAYEVDVKTKKVRCLTCKFGKTQFVTRIFYLPDNSFLIEAAPGMAGGSGGSGDAGRTELFWMPKSLGKPVSLGTGAMGDIAIARTPNADKSVNVAWSRPRDKGLQLVKAKLKNDGRTAQFSDIELLYDYKIGQPGETSFPEAYEFIDGGRAVMFWTIEPRTVDSEMYKVDVASKAVSKVYATSAHNETHLFPDERYGLEESNYASDPDGQYRGVSGLGKSGVEMVLEMNGVANAKEVAAANSDKGFDIFVVTMDGKSRRPLTNISPSGAQAHQSTVSPDGRQIAFAIKGSKDGVSPYPVGLYVGTFGK</sequence>
<accession>A0ABV9F625</accession>
<reference evidence="3" key="1">
    <citation type="journal article" date="2019" name="Int. J. Syst. Evol. Microbiol.">
        <title>The Global Catalogue of Microorganisms (GCM) 10K type strain sequencing project: providing services to taxonomists for standard genome sequencing and annotation.</title>
        <authorList>
            <consortium name="The Broad Institute Genomics Platform"/>
            <consortium name="The Broad Institute Genome Sequencing Center for Infectious Disease"/>
            <person name="Wu L."/>
            <person name="Ma J."/>
        </authorList>
    </citation>
    <scope>NUCLEOTIDE SEQUENCE [LARGE SCALE GENOMIC DNA]</scope>
    <source>
        <strain evidence="3">NBRC 103632</strain>
    </source>
</reference>
<dbReference type="Gene3D" id="2.120.10.30">
    <property type="entry name" value="TolB, C-terminal domain"/>
    <property type="match status" value="2"/>
</dbReference>
<keyword evidence="1" id="KW-0732">Signal</keyword>
<evidence type="ECO:0008006" key="4">
    <source>
        <dbReference type="Google" id="ProtNLM"/>
    </source>
</evidence>
<dbReference type="InterPro" id="IPR011659">
    <property type="entry name" value="WD40"/>
</dbReference>
<organism evidence="2 3">
    <name type="scientific">Sphingobium tyrosinilyticum</name>
    <dbReference type="NCBI Taxonomy" id="2715436"/>
    <lineage>
        <taxon>Bacteria</taxon>
        <taxon>Pseudomonadati</taxon>
        <taxon>Pseudomonadota</taxon>
        <taxon>Alphaproteobacteria</taxon>
        <taxon>Sphingomonadales</taxon>
        <taxon>Sphingomonadaceae</taxon>
        <taxon>Sphingobium</taxon>
    </lineage>
</organism>
<dbReference type="InterPro" id="IPR011042">
    <property type="entry name" value="6-blade_b-propeller_TolB-like"/>
</dbReference>
<dbReference type="Proteomes" id="UP001595957">
    <property type="component" value="Unassembled WGS sequence"/>
</dbReference>
<feature type="chain" id="PRO_5045220205" description="Translocation protein TolB" evidence="1">
    <location>
        <begin position="37"/>
        <end position="392"/>
    </location>
</feature>
<proteinExistence type="predicted"/>
<protein>
    <recommendedName>
        <fullName evidence="4">Translocation protein TolB</fullName>
    </recommendedName>
</protein>
<comment type="caution">
    <text evidence="2">The sequence shown here is derived from an EMBL/GenBank/DDBJ whole genome shotgun (WGS) entry which is preliminary data.</text>
</comment>
<evidence type="ECO:0000313" key="3">
    <source>
        <dbReference type="Proteomes" id="UP001595957"/>
    </source>
</evidence>
<feature type="signal peptide" evidence="1">
    <location>
        <begin position="1"/>
        <end position="36"/>
    </location>
</feature>
<keyword evidence="3" id="KW-1185">Reference proteome</keyword>
<evidence type="ECO:0000256" key="1">
    <source>
        <dbReference type="SAM" id="SignalP"/>
    </source>
</evidence>